<feature type="compositionally biased region" description="Acidic residues" evidence="1">
    <location>
        <begin position="50"/>
        <end position="85"/>
    </location>
</feature>
<accession>A0A8E2J8K6</accession>
<protein>
    <submittedName>
        <fullName evidence="2">Uncharacterized protein</fullName>
    </submittedName>
</protein>
<feature type="region of interest" description="Disordered" evidence="1">
    <location>
        <begin position="1"/>
        <end position="85"/>
    </location>
</feature>
<dbReference type="AlphaFoldDB" id="A0A8E2J8K6"/>
<evidence type="ECO:0000256" key="1">
    <source>
        <dbReference type="SAM" id="MobiDB-lite"/>
    </source>
</evidence>
<keyword evidence="3" id="KW-1185">Reference proteome</keyword>
<evidence type="ECO:0000313" key="3">
    <source>
        <dbReference type="Proteomes" id="UP000250266"/>
    </source>
</evidence>
<proteinExistence type="predicted"/>
<dbReference type="EMBL" id="KV745783">
    <property type="protein sequence ID" value="OCK73424.1"/>
    <property type="molecule type" value="Genomic_DNA"/>
</dbReference>
<dbReference type="Proteomes" id="UP000250266">
    <property type="component" value="Unassembled WGS sequence"/>
</dbReference>
<gene>
    <name evidence="2" type="ORF">K432DRAFT_430598</name>
</gene>
<organism evidence="2 3">
    <name type="scientific">Lepidopterella palustris CBS 459.81</name>
    <dbReference type="NCBI Taxonomy" id="1314670"/>
    <lineage>
        <taxon>Eukaryota</taxon>
        <taxon>Fungi</taxon>
        <taxon>Dikarya</taxon>
        <taxon>Ascomycota</taxon>
        <taxon>Pezizomycotina</taxon>
        <taxon>Dothideomycetes</taxon>
        <taxon>Pleosporomycetidae</taxon>
        <taxon>Mytilinidiales</taxon>
        <taxon>Argynnaceae</taxon>
        <taxon>Lepidopterella</taxon>
    </lineage>
</organism>
<reference evidence="2 3" key="1">
    <citation type="journal article" date="2016" name="Nat. Commun.">
        <title>Ectomycorrhizal ecology is imprinted in the genome of the dominant symbiotic fungus Cenococcum geophilum.</title>
        <authorList>
            <consortium name="DOE Joint Genome Institute"/>
            <person name="Peter M."/>
            <person name="Kohler A."/>
            <person name="Ohm R.A."/>
            <person name="Kuo A."/>
            <person name="Krutzmann J."/>
            <person name="Morin E."/>
            <person name="Arend M."/>
            <person name="Barry K.W."/>
            <person name="Binder M."/>
            <person name="Choi C."/>
            <person name="Clum A."/>
            <person name="Copeland A."/>
            <person name="Grisel N."/>
            <person name="Haridas S."/>
            <person name="Kipfer T."/>
            <person name="LaButti K."/>
            <person name="Lindquist E."/>
            <person name="Lipzen A."/>
            <person name="Maire R."/>
            <person name="Meier B."/>
            <person name="Mihaltcheva S."/>
            <person name="Molinier V."/>
            <person name="Murat C."/>
            <person name="Poggeler S."/>
            <person name="Quandt C.A."/>
            <person name="Sperisen C."/>
            <person name="Tritt A."/>
            <person name="Tisserant E."/>
            <person name="Crous P.W."/>
            <person name="Henrissat B."/>
            <person name="Nehls U."/>
            <person name="Egli S."/>
            <person name="Spatafora J.W."/>
            <person name="Grigoriev I.V."/>
            <person name="Martin F.M."/>
        </authorList>
    </citation>
    <scope>NUCLEOTIDE SEQUENCE [LARGE SCALE GENOMIC DNA]</scope>
    <source>
        <strain evidence="2 3">CBS 459.81</strain>
    </source>
</reference>
<feature type="compositionally biased region" description="Polar residues" evidence="1">
    <location>
        <begin position="1"/>
        <end position="13"/>
    </location>
</feature>
<evidence type="ECO:0000313" key="2">
    <source>
        <dbReference type="EMBL" id="OCK73424.1"/>
    </source>
</evidence>
<name>A0A8E2J8K6_9PEZI</name>
<sequence>MSRASAETTSQQAYAAVCSDQPSNGDLGAESLEVGKHEAMEPAAYSPEPNNEDLDAESPEVGDDEPAADSQEPSDEEPVSLDTDQDSTLSLVLALADQMRCLMLLHVGMRIDDVLPGMEYNSLGCLADEVHVQPGCRCIRGWRQGRGFPRAIVRFFGDGRRCC</sequence>